<evidence type="ECO:0000256" key="4">
    <source>
        <dbReference type="ARBA" id="ARBA00023316"/>
    </source>
</evidence>
<evidence type="ECO:0000256" key="6">
    <source>
        <dbReference type="SAM" id="MobiDB-lite"/>
    </source>
</evidence>
<accession>A0A9D7E0U0</accession>
<dbReference type="InterPro" id="IPR005300">
    <property type="entry name" value="MltA_B"/>
</dbReference>
<evidence type="ECO:0000259" key="8">
    <source>
        <dbReference type="Pfam" id="PF06725"/>
    </source>
</evidence>
<comment type="catalytic activity">
    <reaction evidence="1">
        <text>Exolytic cleavage of the (1-&gt;4)-beta-glycosidic linkage between N-acetylmuramic acid (MurNAc) and N-acetylglucosamine (GlcNAc) residues in peptidoglycan, from either the reducing or the non-reducing ends of the peptidoglycan chains, with concomitant formation of a 1,6-anhydrobond in the MurNAc residue.</text>
        <dbReference type="EC" id="4.2.2.n1"/>
    </reaction>
</comment>
<sequence>MQIQGSGKVRLPDGKIVRLSYGEQNGHPFTPPAGKGNRGGKKGRVTTRGLSIDLPDVEDEMAGADQNAGQPLTRGGRAAPALRPVPRADEPSAADVERLVEQLATGKPATIGPRRPPARVAAAGGVPASAVARFPQPSAALVNAISADPSYVFFREIPDGPEGPIGALGVSLTAGRSVAVDPRTTPLGYPVFMSTGEPGQTDSLNRLVMAQDTGGAIRGAVRADYFWGFGAAAYEQAARMKESGRMWLMLPHGQQVAARDQALRTRGASGGRSDLECVIADPDLCVEDR</sequence>
<dbReference type="Gene3D" id="2.40.40.10">
    <property type="entry name" value="RlpA-like domain"/>
    <property type="match status" value="1"/>
</dbReference>
<keyword evidence="3" id="KW-0456">Lyase</keyword>
<dbReference type="PANTHER" id="PTHR30124:SF0">
    <property type="entry name" value="MEMBRANE-BOUND LYTIC MUREIN TRANSGLYCOSYLASE A"/>
    <property type="match status" value="1"/>
</dbReference>
<dbReference type="PANTHER" id="PTHR30124">
    <property type="entry name" value="MEMBRANE-BOUND LYTIC MUREIN TRANSGLYCOSYLASE A"/>
    <property type="match status" value="1"/>
</dbReference>
<dbReference type="GO" id="GO:0004553">
    <property type="term" value="F:hydrolase activity, hydrolyzing O-glycosyl compounds"/>
    <property type="evidence" value="ECO:0007669"/>
    <property type="project" value="InterPro"/>
</dbReference>
<dbReference type="GO" id="GO:0009254">
    <property type="term" value="P:peptidoglycan turnover"/>
    <property type="evidence" value="ECO:0007669"/>
    <property type="project" value="InterPro"/>
</dbReference>
<dbReference type="GO" id="GO:0071555">
    <property type="term" value="P:cell wall organization"/>
    <property type="evidence" value="ECO:0007669"/>
    <property type="project" value="UniProtKB-KW"/>
</dbReference>
<dbReference type="GO" id="GO:0019867">
    <property type="term" value="C:outer membrane"/>
    <property type="evidence" value="ECO:0007669"/>
    <property type="project" value="InterPro"/>
</dbReference>
<dbReference type="Gene3D" id="2.40.240.50">
    <property type="entry name" value="Barwin-like endoglucanases"/>
    <property type="match status" value="1"/>
</dbReference>
<dbReference type="EC" id="4.2.2.n1" evidence="2"/>
<feature type="domain" description="3D" evidence="8">
    <location>
        <begin position="176"/>
        <end position="249"/>
    </location>
</feature>
<evidence type="ECO:0000259" key="7">
    <source>
        <dbReference type="Pfam" id="PF03562"/>
    </source>
</evidence>
<dbReference type="Pfam" id="PF03562">
    <property type="entry name" value="MltA"/>
    <property type="match status" value="1"/>
</dbReference>
<gene>
    <name evidence="9" type="ORF">IPH26_03700</name>
</gene>
<evidence type="ECO:0000256" key="3">
    <source>
        <dbReference type="ARBA" id="ARBA00023239"/>
    </source>
</evidence>
<dbReference type="SUPFAM" id="SSF50685">
    <property type="entry name" value="Barwin-like endoglucanases"/>
    <property type="match status" value="2"/>
</dbReference>
<dbReference type="CDD" id="cd14485">
    <property type="entry name" value="mltA_like_LT_A"/>
    <property type="match status" value="1"/>
</dbReference>
<feature type="domain" description="Lytic transglycosylase MltA" evidence="7">
    <location>
        <begin position="1"/>
        <end position="31"/>
    </location>
</feature>
<protein>
    <recommendedName>
        <fullName evidence="2">peptidoglycan lytic exotransglycosylase</fullName>
        <ecNumber evidence="2">4.2.2.n1</ecNumber>
    </recommendedName>
    <alternativeName>
        <fullName evidence="5">Murein hydrolase A</fullName>
    </alternativeName>
</protein>
<dbReference type="GO" id="GO:0009253">
    <property type="term" value="P:peptidoglycan catabolic process"/>
    <property type="evidence" value="ECO:0007669"/>
    <property type="project" value="TreeGrafter"/>
</dbReference>
<feature type="region of interest" description="Disordered" evidence="6">
    <location>
        <begin position="63"/>
        <end position="93"/>
    </location>
</feature>
<keyword evidence="4" id="KW-0961">Cell wall biogenesis/degradation</keyword>
<comment type="caution">
    <text evidence="9">The sequence shown here is derived from an EMBL/GenBank/DDBJ whole genome shotgun (WGS) entry which is preliminary data.</text>
</comment>
<name>A0A9D7E0U0_9PROT</name>
<dbReference type="Proteomes" id="UP000807785">
    <property type="component" value="Unassembled WGS sequence"/>
</dbReference>
<dbReference type="EMBL" id="JADJEV010000002">
    <property type="protein sequence ID" value="MBK6972079.1"/>
    <property type="molecule type" value="Genomic_DNA"/>
</dbReference>
<dbReference type="InterPro" id="IPR010611">
    <property type="entry name" value="3D_dom"/>
</dbReference>
<feature type="compositionally biased region" description="Low complexity" evidence="6">
    <location>
        <begin position="74"/>
        <end position="85"/>
    </location>
</feature>
<evidence type="ECO:0000256" key="1">
    <source>
        <dbReference type="ARBA" id="ARBA00001420"/>
    </source>
</evidence>
<feature type="region of interest" description="Disordered" evidence="6">
    <location>
        <begin position="21"/>
        <end position="47"/>
    </location>
</feature>
<dbReference type="InterPro" id="IPR036908">
    <property type="entry name" value="RlpA-like_sf"/>
</dbReference>
<reference evidence="9" key="1">
    <citation type="submission" date="2020-10" db="EMBL/GenBank/DDBJ databases">
        <title>Connecting structure to function with the recovery of over 1000 high-quality activated sludge metagenome-assembled genomes encoding full-length rRNA genes using long-read sequencing.</title>
        <authorList>
            <person name="Singleton C.M."/>
            <person name="Petriglieri F."/>
            <person name="Kristensen J.M."/>
            <person name="Kirkegaard R.H."/>
            <person name="Michaelsen T.Y."/>
            <person name="Andersen M.H."/>
            <person name="Karst S.M."/>
            <person name="Dueholm M.S."/>
            <person name="Nielsen P.H."/>
            <person name="Albertsen M."/>
        </authorList>
    </citation>
    <scope>NUCLEOTIDE SEQUENCE</scope>
    <source>
        <strain evidence="9">Bjer_18-Q3-R1-45_BAT3C.347</strain>
    </source>
</reference>
<organism evidence="9 10">
    <name type="scientific">Candidatus Methylophosphatis roskildensis</name>
    <dbReference type="NCBI Taxonomy" id="2899263"/>
    <lineage>
        <taxon>Bacteria</taxon>
        <taxon>Pseudomonadati</taxon>
        <taxon>Pseudomonadota</taxon>
        <taxon>Betaproteobacteria</taxon>
        <taxon>Nitrosomonadales</taxon>
        <taxon>Sterolibacteriaceae</taxon>
        <taxon>Candidatus Methylophosphatis</taxon>
    </lineage>
</organism>
<dbReference type="AlphaFoldDB" id="A0A9D7E0U0"/>
<dbReference type="GO" id="GO:0008933">
    <property type="term" value="F:peptidoglycan lytic transglycosylase activity"/>
    <property type="evidence" value="ECO:0007669"/>
    <property type="project" value="TreeGrafter"/>
</dbReference>
<evidence type="ECO:0000313" key="10">
    <source>
        <dbReference type="Proteomes" id="UP000807785"/>
    </source>
</evidence>
<evidence type="ECO:0000256" key="2">
    <source>
        <dbReference type="ARBA" id="ARBA00012587"/>
    </source>
</evidence>
<proteinExistence type="predicted"/>
<evidence type="ECO:0000313" key="9">
    <source>
        <dbReference type="EMBL" id="MBK6972079.1"/>
    </source>
</evidence>
<dbReference type="InterPro" id="IPR026044">
    <property type="entry name" value="MltA"/>
</dbReference>
<dbReference type="Pfam" id="PF06725">
    <property type="entry name" value="3D"/>
    <property type="match status" value="1"/>
</dbReference>
<evidence type="ECO:0000256" key="5">
    <source>
        <dbReference type="ARBA" id="ARBA00030918"/>
    </source>
</evidence>